<organism evidence="12 13">
    <name type="scientific">Meira miltonrushii</name>
    <dbReference type="NCBI Taxonomy" id="1280837"/>
    <lineage>
        <taxon>Eukaryota</taxon>
        <taxon>Fungi</taxon>
        <taxon>Dikarya</taxon>
        <taxon>Basidiomycota</taxon>
        <taxon>Ustilaginomycotina</taxon>
        <taxon>Exobasidiomycetes</taxon>
        <taxon>Exobasidiales</taxon>
        <taxon>Brachybasidiaceae</taxon>
        <taxon>Meira</taxon>
    </lineage>
</organism>
<keyword evidence="13" id="KW-1185">Reference proteome</keyword>
<dbReference type="SUPFAM" id="SSF50969">
    <property type="entry name" value="YVTN repeat-like/Quinoprotein amine dehydrogenase"/>
    <property type="match status" value="1"/>
</dbReference>
<gene>
    <name evidence="12" type="ORF">FA14DRAFT_78905</name>
</gene>
<dbReference type="PROSITE" id="PS50294">
    <property type="entry name" value="WD_REPEATS_REGION"/>
    <property type="match status" value="1"/>
</dbReference>
<evidence type="ECO:0000256" key="9">
    <source>
        <dbReference type="PROSITE-ProRule" id="PRU00221"/>
    </source>
</evidence>
<dbReference type="AlphaFoldDB" id="A0A316V5L7"/>
<dbReference type="GO" id="GO:0033186">
    <property type="term" value="C:CAF-1 complex"/>
    <property type="evidence" value="ECO:0007669"/>
    <property type="project" value="TreeGrafter"/>
</dbReference>
<evidence type="ECO:0000256" key="6">
    <source>
        <dbReference type="ARBA" id="ARBA00022853"/>
    </source>
</evidence>
<feature type="domain" description="CAF1B/HIR1 beta-propeller" evidence="11">
    <location>
        <begin position="92"/>
        <end position="291"/>
    </location>
</feature>
<dbReference type="Pfam" id="PF24105">
    <property type="entry name" value="Beta-prop_CAF1B_HIR1"/>
    <property type="match status" value="2"/>
</dbReference>
<dbReference type="Gene3D" id="2.130.10.10">
    <property type="entry name" value="YVTN repeat-like/Quinoprotein amine dehydrogenase"/>
    <property type="match status" value="2"/>
</dbReference>
<dbReference type="GeneID" id="37024676"/>
<feature type="region of interest" description="Disordered" evidence="10">
    <location>
        <begin position="467"/>
        <end position="516"/>
    </location>
</feature>
<reference evidence="12 13" key="1">
    <citation type="journal article" date="2018" name="Mol. Biol. Evol.">
        <title>Broad Genomic Sampling Reveals a Smut Pathogenic Ancestry of the Fungal Clade Ustilaginomycotina.</title>
        <authorList>
            <person name="Kijpornyongpan T."/>
            <person name="Mondo S.J."/>
            <person name="Barry K."/>
            <person name="Sandor L."/>
            <person name="Lee J."/>
            <person name="Lipzen A."/>
            <person name="Pangilinan J."/>
            <person name="LaButti K."/>
            <person name="Hainaut M."/>
            <person name="Henrissat B."/>
            <person name="Grigoriev I.V."/>
            <person name="Spatafora J.W."/>
            <person name="Aime M.C."/>
        </authorList>
    </citation>
    <scope>NUCLEOTIDE SEQUENCE [LARGE SCALE GENOMIC DNA]</scope>
    <source>
        <strain evidence="12 13">MCA 3882</strain>
    </source>
</reference>
<dbReference type="FunCoup" id="A0A316V5L7">
    <property type="interactions" value="464"/>
</dbReference>
<dbReference type="GO" id="GO:0005634">
    <property type="term" value="C:nucleus"/>
    <property type="evidence" value="ECO:0007669"/>
    <property type="project" value="UniProtKB-SubCell"/>
</dbReference>
<evidence type="ECO:0000313" key="13">
    <source>
        <dbReference type="Proteomes" id="UP000245771"/>
    </source>
</evidence>
<feature type="region of interest" description="Disordered" evidence="10">
    <location>
        <begin position="703"/>
        <end position="739"/>
    </location>
</feature>
<dbReference type="OrthoDB" id="71227at2759"/>
<dbReference type="GO" id="GO:0006334">
    <property type="term" value="P:nucleosome assembly"/>
    <property type="evidence" value="ECO:0007669"/>
    <property type="project" value="TreeGrafter"/>
</dbReference>
<dbReference type="GO" id="GO:0006281">
    <property type="term" value="P:DNA repair"/>
    <property type="evidence" value="ECO:0007669"/>
    <property type="project" value="UniProtKB-KW"/>
</dbReference>
<name>A0A316V5L7_9BASI</name>
<feature type="compositionally biased region" description="Low complexity" evidence="10">
    <location>
        <begin position="703"/>
        <end position="717"/>
    </location>
</feature>
<evidence type="ECO:0000256" key="7">
    <source>
        <dbReference type="ARBA" id="ARBA00023204"/>
    </source>
</evidence>
<evidence type="ECO:0000256" key="2">
    <source>
        <dbReference type="ARBA" id="ARBA00007306"/>
    </source>
</evidence>
<dbReference type="InParanoid" id="A0A316V5L7"/>
<evidence type="ECO:0000256" key="3">
    <source>
        <dbReference type="ARBA" id="ARBA00022574"/>
    </source>
</evidence>
<keyword evidence="3 9" id="KW-0853">WD repeat</keyword>
<feature type="compositionally biased region" description="Polar residues" evidence="10">
    <location>
        <begin position="432"/>
        <end position="442"/>
    </location>
</feature>
<feature type="compositionally biased region" description="Polar residues" evidence="10">
    <location>
        <begin position="726"/>
        <end position="736"/>
    </location>
</feature>
<keyword evidence="6" id="KW-0156">Chromatin regulator</keyword>
<dbReference type="SUPFAM" id="SSF50978">
    <property type="entry name" value="WD40 repeat-like"/>
    <property type="match status" value="1"/>
</dbReference>
<dbReference type="InterPro" id="IPR015943">
    <property type="entry name" value="WD40/YVTN_repeat-like_dom_sf"/>
</dbReference>
<feature type="domain" description="CAF1B/HIR1 beta-propeller" evidence="11">
    <location>
        <begin position="738"/>
        <end position="812"/>
    </location>
</feature>
<dbReference type="PANTHER" id="PTHR15271">
    <property type="entry name" value="CHROMATIN ASSEMBLY FACTOR 1 SUBUNIT B"/>
    <property type="match status" value="1"/>
</dbReference>
<feature type="region of interest" description="Disordered" evidence="10">
    <location>
        <begin position="308"/>
        <end position="455"/>
    </location>
</feature>
<proteinExistence type="inferred from homology"/>
<feature type="compositionally biased region" description="Polar residues" evidence="10">
    <location>
        <begin position="375"/>
        <end position="414"/>
    </location>
</feature>
<keyword evidence="4" id="KW-0677">Repeat</keyword>
<evidence type="ECO:0000256" key="8">
    <source>
        <dbReference type="ARBA" id="ARBA00023242"/>
    </source>
</evidence>
<feature type="compositionally biased region" description="Polar residues" evidence="10">
    <location>
        <begin position="937"/>
        <end position="950"/>
    </location>
</feature>
<feature type="repeat" description="WD" evidence="9">
    <location>
        <begin position="145"/>
        <end position="176"/>
    </location>
</feature>
<dbReference type="GO" id="GO:0006335">
    <property type="term" value="P:DNA replication-dependent chromatin assembly"/>
    <property type="evidence" value="ECO:0007669"/>
    <property type="project" value="InterPro"/>
</dbReference>
<feature type="compositionally biased region" description="Pro residues" evidence="10">
    <location>
        <begin position="497"/>
        <end position="513"/>
    </location>
</feature>
<dbReference type="InterPro" id="IPR001680">
    <property type="entry name" value="WD40_rpt"/>
</dbReference>
<evidence type="ECO:0000256" key="5">
    <source>
        <dbReference type="ARBA" id="ARBA00022763"/>
    </source>
</evidence>
<evidence type="ECO:0000256" key="10">
    <source>
        <dbReference type="SAM" id="MobiDB-lite"/>
    </source>
</evidence>
<dbReference type="PROSITE" id="PS50082">
    <property type="entry name" value="WD_REPEATS_2"/>
    <property type="match status" value="1"/>
</dbReference>
<feature type="region of interest" description="Disordered" evidence="10">
    <location>
        <begin position="569"/>
        <end position="619"/>
    </location>
</feature>
<keyword evidence="8" id="KW-0539">Nucleus</keyword>
<evidence type="ECO:0000256" key="1">
    <source>
        <dbReference type="ARBA" id="ARBA00004123"/>
    </source>
</evidence>
<evidence type="ECO:0000256" key="4">
    <source>
        <dbReference type="ARBA" id="ARBA00022737"/>
    </source>
</evidence>
<dbReference type="RefSeq" id="XP_025353171.1">
    <property type="nucleotide sequence ID" value="XM_025502895.1"/>
</dbReference>
<protein>
    <submittedName>
        <fullName evidence="12">WD40 repeat-like protein</fullName>
    </submittedName>
</protein>
<feature type="compositionally biased region" description="Basic and acidic residues" evidence="10">
    <location>
        <begin position="904"/>
        <end position="913"/>
    </location>
</feature>
<feature type="compositionally biased region" description="Low complexity" evidence="10">
    <location>
        <begin position="443"/>
        <end position="455"/>
    </location>
</feature>
<feature type="compositionally biased region" description="Polar residues" evidence="10">
    <location>
        <begin position="569"/>
        <end position="585"/>
    </location>
</feature>
<accession>A0A316V5L7</accession>
<evidence type="ECO:0000313" key="12">
    <source>
        <dbReference type="EMBL" id="PWN32869.1"/>
    </source>
</evidence>
<dbReference type="InterPro" id="IPR045145">
    <property type="entry name" value="PTHR15271"/>
</dbReference>
<dbReference type="EMBL" id="KZ819605">
    <property type="protein sequence ID" value="PWN32869.1"/>
    <property type="molecule type" value="Genomic_DNA"/>
</dbReference>
<dbReference type="InterPro" id="IPR055410">
    <property type="entry name" value="Beta-prop_CAF1B_HIR1"/>
</dbReference>
<keyword evidence="7" id="KW-0234">DNA repair</keyword>
<sequence>MRAETFEIRWHDTQPIFSCAFQPISAAHLRRVLEHNRAQAAGLEYGKVLPDSDQAGPSKTNAAPGPSTVPATAATINGTPQSKLSSIPLSAQGQSWRFATAGGDNHARIWMVHPNIPSPAALAAAAQVSGTVSKHPPRVEYRATLRRHGGVVNCVRFSPKEDLLATTGDDGMVLIWLPSDGPPSTFGSNFDEDGDAEFAKEHWRLRTMCRASPSEIYDLAWSPSGDALVVGGTDFVARIINVNDGTVIREISEHNHYIQGVTWDPLSEYIATQSSDRSVHVHQLQGRGVNDLTGTQLVSRNTKMDLTHRRNASNNGQFIWDHMSRPSAKRRASSHASDSERESQPPHAAAPAGRSTIGKRTQRSSTPLEIVAPNVASSSAPTGNSANAIAQTPSSASSNSGQNPRAATPTQHQSPAPVHPHSMNPPQRTPSRRSSFSGSQIGSPPTSATSLAPSYPPSLINNAQIASGSTPVKAIPERPGSSASRSASRNRGFTPRSPSPAPPLPAIRAPPSPKQRMAALQASSAGSMARLGMRLYGDESFSGFFRRLSFSPDGALLVTPTGIFESTSAPAGSTNVMQSPASPTVASLGREAASPGSPLLPNQPAAQHPPPPASGPQRSTVYLYARGNLHKSNAPIAHLPGHKTATLVVKFSPILYELRRGGSTGRINSEEDGIAPHPTIPLEAGKQKTVALSSAASVAGGVASSASVSGGNGASNVEETSEGGDANTTPKQSTASAPPASMIGLPYRMIFAVATHDSVWIYDTQQGGPLCCFSNMHYASFTDLTWSPDGQTLMMCSTDGYCSIVVFDYGELGQPYTYASQPSLQQPVAPIPTAKLSGSPMLRRASAQSLPGSTIPVAGSHGTPPSASGNVCGSGSLAGGGSGLGNGLSPSLGLGLATGNATEGDSKSMREIDPPVVPASAIGSIPASVGTMESDASGISSSEGPSTANDATRKKRRIAPTLEGPIGS</sequence>
<evidence type="ECO:0000259" key="11">
    <source>
        <dbReference type="Pfam" id="PF24105"/>
    </source>
</evidence>
<dbReference type="InterPro" id="IPR036322">
    <property type="entry name" value="WD40_repeat_dom_sf"/>
</dbReference>
<dbReference type="InterPro" id="IPR011044">
    <property type="entry name" value="Quino_amine_DH_bsu"/>
</dbReference>
<dbReference type="PANTHER" id="PTHR15271:SF4">
    <property type="entry name" value="CHROMATIN ASSEMBLY FACTOR 1 SUBUNIT B"/>
    <property type="match status" value="1"/>
</dbReference>
<dbReference type="Proteomes" id="UP000245771">
    <property type="component" value="Unassembled WGS sequence"/>
</dbReference>
<feature type="region of interest" description="Disordered" evidence="10">
    <location>
        <begin position="896"/>
        <end position="968"/>
    </location>
</feature>
<comment type="similarity">
    <text evidence="2">Belongs to the WD repeat HIR1 family.</text>
</comment>
<feature type="region of interest" description="Disordered" evidence="10">
    <location>
        <begin position="843"/>
        <end position="873"/>
    </location>
</feature>
<comment type="subcellular location">
    <subcellularLocation>
        <location evidence="1">Nucleus</location>
    </subcellularLocation>
</comment>
<feature type="region of interest" description="Disordered" evidence="10">
    <location>
        <begin position="48"/>
        <end position="71"/>
    </location>
</feature>
<dbReference type="STRING" id="1280837.A0A316V5L7"/>
<dbReference type="SMART" id="SM00320">
    <property type="entry name" value="WD40"/>
    <property type="match status" value="5"/>
</dbReference>
<keyword evidence="5" id="KW-0227">DNA damage</keyword>